<proteinExistence type="inferred from homology"/>
<organism evidence="4 5">
    <name type="scientific">Terfezia boudieri ATCC MYA-4762</name>
    <dbReference type="NCBI Taxonomy" id="1051890"/>
    <lineage>
        <taxon>Eukaryota</taxon>
        <taxon>Fungi</taxon>
        <taxon>Dikarya</taxon>
        <taxon>Ascomycota</taxon>
        <taxon>Pezizomycotina</taxon>
        <taxon>Pezizomycetes</taxon>
        <taxon>Pezizales</taxon>
        <taxon>Pezizaceae</taxon>
        <taxon>Terfezia</taxon>
    </lineage>
</organism>
<dbReference type="InParanoid" id="A0A3N4M2S5"/>
<accession>A0A3N4M2S5</accession>
<dbReference type="Gene3D" id="2.40.50.770">
    <property type="entry name" value="RecQ-mediated genome instability protein Rmi1, C-terminal domain"/>
    <property type="match status" value="1"/>
</dbReference>
<dbReference type="GO" id="GO:0016604">
    <property type="term" value="C:nuclear body"/>
    <property type="evidence" value="ECO:0007669"/>
    <property type="project" value="TreeGrafter"/>
</dbReference>
<dbReference type="Pfam" id="PF08585">
    <property type="entry name" value="RMI1_N_C"/>
    <property type="match status" value="1"/>
</dbReference>
<protein>
    <recommendedName>
        <fullName evidence="2">RecQ-mediated genome instability protein 1</fullName>
    </recommendedName>
</protein>
<dbReference type="InterPro" id="IPR042470">
    <property type="entry name" value="RMI1_N_C_sf"/>
</dbReference>
<reference evidence="4 5" key="1">
    <citation type="journal article" date="2018" name="Nat. Ecol. Evol.">
        <title>Pezizomycetes genomes reveal the molecular basis of ectomycorrhizal truffle lifestyle.</title>
        <authorList>
            <person name="Murat C."/>
            <person name="Payen T."/>
            <person name="Noel B."/>
            <person name="Kuo A."/>
            <person name="Morin E."/>
            <person name="Chen J."/>
            <person name="Kohler A."/>
            <person name="Krizsan K."/>
            <person name="Balestrini R."/>
            <person name="Da Silva C."/>
            <person name="Montanini B."/>
            <person name="Hainaut M."/>
            <person name="Levati E."/>
            <person name="Barry K.W."/>
            <person name="Belfiori B."/>
            <person name="Cichocki N."/>
            <person name="Clum A."/>
            <person name="Dockter R.B."/>
            <person name="Fauchery L."/>
            <person name="Guy J."/>
            <person name="Iotti M."/>
            <person name="Le Tacon F."/>
            <person name="Lindquist E.A."/>
            <person name="Lipzen A."/>
            <person name="Malagnac F."/>
            <person name="Mello A."/>
            <person name="Molinier V."/>
            <person name="Miyauchi S."/>
            <person name="Poulain J."/>
            <person name="Riccioni C."/>
            <person name="Rubini A."/>
            <person name="Sitrit Y."/>
            <person name="Splivallo R."/>
            <person name="Traeger S."/>
            <person name="Wang M."/>
            <person name="Zifcakova L."/>
            <person name="Wipf D."/>
            <person name="Zambonelli A."/>
            <person name="Paolocci F."/>
            <person name="Nowrousian M."/>
            <person name="Ottonello S."/>
            <person name="Baldrian P."/>
            <person name="Spatafora J.W."/>
            <person name="Henrissat B."/>
            <person name="Nagy L.G."/>
            <person name="Aury J.M."/>
            <person name="Wincker P."/>
            <person name="Grigoriev I.V."/>
            <person name="Bonfante P."/>
            <person name="Martin F.M."/>
        </authorList>
    </citation>
    <scope>NUCLEOTIDE SEQUENCE [LARGE SCALE GENOMIC DNA]</scope>
    <source>
        <strain evidence="4 5">ATCC MYA-4762</strain>
    </source>
</reference>
<dbReference type="PANTHER" id="PTHR14790:SF15">
    <property type="entry name" value="RECQ-MEDIATED GENOME INSTABILITY PROTEIN 1"/>
    <property type="match status" value="1"/>
</dbReference>
<dbReference type="OrthoDB" id="341511at2759"/>
<dbReference type="STRING" id="1051890.A0A3N4M2S5"/>
<gene>
    <name evidence="4" type="ORF">L211DRAFT_776074</name>
</gene>
<dbReference type="EMBL" id="ML121527">
    <property type="protein sequence ID" value="RPB29464.1"/>
    <property type="molecule type" value="Genomic_DNA"/>
</dbReference>
<comment type="similarity">
    <text evidence="1">Belongs to the RMI1 family.</text>
</comment>
<name>A0A3N4M2S5_9PEZI</name>
<evidence type="ECO:0000256" key="1">
    <source>
        <dbReference type="ARBA" id="ARBA00006395"/>
    </source>
</evidence>
<dbReference type="SMART" id="SM01161">
    <property type="entry name" value="DUF1767"/>
    <property type="match status" value="1"/>
</dbReference>
<dbReference type="GO" id="GO:0000712">
    <property type="term" value="P:resolution of meiotic recombination intermediates"/>
    <property type="evidence" value="ECO:0007669"/>
    <property type="project" value="TreeGrafter"/>
</dbReference>
<evidence type="ECO:0000259" key="3">
    <source>
        <dbReference type="Pfam" id="PF08585"/>
    </source>
</evidence>
<keyword evidence="5" id="KW-1185">Reference proteome</keyword>
<sequence length="244" mass="26449">MEHLLTRLASILSIHPSPTYLATHLQSLPNNNENALLASLRYRLINSDFTQSLLPQANTTFPSDLHTNQRYLSPAPGATLPGPIAVQIVDIVDLGSSNMEQLESLEMAGRGEAKKGREVIRVLPVEEEVGTQAPEGARAAVNLGTMKATIGPHKVLMEDASGRRAWGFEIERIPGLGIGGKMKLGAKLVLKNVPVMRELVILQPSNTTVLGGGVRDWDKAWIETRKAQLEASLGIGKKEEGRAR</sequence>
<feature type="domain" description="RecQ mediated genome instability protein 1 OB-fold" evidence="3">
    <location>
        <begin position="64"/>
        <end position="224"/>
    </location>
</feature>
<dbReference type="GO" id="GO:0000724">
    <property type="term" value="P:double-strand break repair via homologous recombination"/>
    <property type="evidence" value="ECO:0007669"/>
    <property type="project" value="TreeGrafter"/>
</dbReference>
<dbReference type="InterPro" id="IPR013894">
    <property type="entry name" value="RMI1_OB"/>
</dbReference>
<dbReference type="PANTHER" id="PTHR14790">
    <property type="entry name" value="RECQ-MEDIATED GENOME INSTABILITY PROTEIN 1 RMI1"/>
    <property type="match status" value="1"/>
</dbReference>
<dbReference type="GO" id="GO:0031422">
    <property type="term" value="C:RecQ family helicase-topoisomerase III complex"/>
    <property type="evidence" value="ECO:0007669"/>
    <property type="project" value="TreeGrafter"/>
</dbReference>
<dbReference type="Proteomes" id="UP000267821">
    <property type="component" value="Unassembled WGS sequence"/>
</dbReference>
<evidence type="ECO:0000313" key="4">
    <source>
        <dbReference type="EMBL" id="RPB29464.1"/>
    </source>
</evidence>
<evidence type="ECO:0000313" key="5">
    <source>
        <dbReference type="Proteomes" id="UP000267821"/>
    </source>
</evidence>
<evidence type="ECO:0000256" key="2">
    <source>
        <dbReference type="ARBA" id="ARBA00018987"/>
    </source>
</evidence>
<dbReference type="AlphaFoldDB" id="A0A3N4M2S5"/>